<dbReference type="PATRIC" id="fig|2209.69.peg.4072"/>
<sequence length="265" mass="29790">MNIGSPEFLNMIVLGFLFRILMKVTGINKNQRGTVTIKAISNKKKIPLLTDIAIIMVVTLLLITSSGCTTKDPTTIINNNATQISVEKASNSPTASEQTATEASGEKVTLSGELSGETRSAEEETQTITRTTKPDIEIIHPVTRTNWLENIGGTAKNIPDGYELWILVYSQEKQQYYPYTKVVPKYDEWVIPVTIGFKDDEYKEFDIVAVLADKKAQDRFNDYLVTVEENEANIYSQGIYLIPDGAKEYSRVTLTRRWSYDDNTI</sequence>
<name>A0A0F8JM05_METMZ</name>
<dbReference type="AlphaFoldDB" id="A0A0F8JM05"/>
<reference evidence="2" key="1">
    <citation type="journal article" date="2015" name="ISME J.">
        <title>Genomic and phenotypic differentiation among Methanosarcina mazei populations from Columbia River sediment.</title>
        <authorList>
            <person name="Youngblut N.D."/>
            <person name="Wirth J.S."/>
            <person name="Henriksen J.R."/>
            <person name="Smith M."/>
            <person name="Simon H."/>
            <person name="Metcalf W.W."/>
            <person name="Whitaker R.J."/>
        </authorList>
    </citation>
    <scope>NUCLEOTIDE SEQUENCE [LARGE SCALE GENOMIC DNA]</scope>
    <source>
        <strain evidence="2">3.H.A.1A.1</strain>
    </source>
</reference>
<feature type="region of interest" description="Disordered" evidence="1">
    <location>
        <begin position="88"/>
        <end position="126"/>
    </location>
</feature>
<organism evidence="2">
    <name type="scientific">Methanosarcina mazei</name>
    <name type="common">Methanosarcina frisia</name>
    <dbReference type="NCBI Taxonomy" id="2209"/>
    <lineage>
        <taxon>Archaea</taxon>
        <taxon>Methanobacteriati</taxon>
        <taxon>Methanobacteriota</taxon>
        <taxon>Stenosarchaea group</taxon>
        <taxon>Methanomicrobia</taxon>
        <taxon>Methanosarcinales</taxon>
        <taxon>Methanosarcinaceae</taxon>
        <taxon>Methanosarcina</taxon>
    </lineage>
</organism>
<comment type="caution">
    <text evidence="2">The sequence shown here is derived from an EMBL/GenBank/DDBJ whole genome shotgun (WGS) entry which is preliminary data.</text>
</comment>
<accession>A0A0F8JM05</accession>
<evidence type="ECO:0000313" key="2">
    <source>
        <dbReference type="EMBL" id="KKG69835.1"/>
    </source>
</evidence>
<feature type="compositionally biased region" description="Polar residues" evidence="1">
    <location>
        <begin position="88"/>
        <end position="102"/>
    </location>
</feature>
<proteinExistence type="predicted"/>
<gene>
    <name evidence="2" type="ORF">DU43_18350</name>
</gene>
<dbReference type="EMBL" id="JJPM01000270">
    <property type="protein sequence ID" value="KKG69835.1"/>
    <property type="molecule type" value="Genomic_DNA"/>
</dbReference>
<protein>
    <submittedName>
        <fullName evidence="2">Uncharacterized protein</fullName>
    </submittedName>
</protein>
<evidence type="ECO:0000256" key="1">
    <source>
        <dbReference type="SAM" id="MobiDB-lite"/>
    </source>
</evidence>